<dbReference type="AlphaFoldDB" id="A0A2K5JGQ0"/>
<keyword evidence="2" id="KW-0547">Nucleotide-binding</keyword>
<evidence type="ECO:0000256" key="6">
    <source>
        <dbReference type="SAM" id="MobiDB-lite"/>
    </source>
</evidence>
<evidence type="ECO:0000256" key="2">
    <source>
        <dbReference type="ARBA" id="ARBA00022741"/>
    </source>
</evidence>
<keyword evidence="10" id="KW-1185">Reference proteome</keyword>
<evidence type="ECO:0000256" key="1">
    <source>
        <dbReference type="ARBA" id="ARBA00012552"/>
    </source>
</evidence>
<protein>
    <recommendedName>
        <fullName evidence="1">RNA helicase</fullName>
        <ecNumber evidence="1">3.6.4.13</ecNumber>
    </recommendedName>
</protein>
<accession>A0A2K5JGQ0</accession>
<dbReference type="PROSITE" id="PS51194">
    <property type="entry name" value="HELICASE_CTER"/>
    <property type="match status" value="1"/>
</dbReference>
<dbReference type="GO" id="GO:0005524">
    <property type="term" value="F:ATP binding"/>
    <property type="evidence" value="ECO:0007669"/>
    <property type="project" value="UniProtKB-KW"/>
</dbReference>
<dbReference type="GO" id="GO:0003724">
    <property type="term" value="F:RNA helicase activity"/>
    <property type="evidence" value="ECO:0007669"/>
    <property type="project" value="UniProtKB-EC"/>
</dbReference>
<keyword evidence="4" id="KW-0347">Helicase</keyword>
<evidence type="ECO:0000259" key="7">
    <source>
        <dbReference type="PROSITE" id="PS51192"/>
    </source>
</evidence>
<evidence type="ECO:0000256" key="5">
    <source>
        <dbReference type="ARBA" id="ARBA00022840"/>
    </source>
</evidence>
<reference evidence="9" key="2">
    <citation type="submission" date="2025-09" db="UniProtKB">
        <authorList>
            <consortium name="Ensembl"/>
        </authorList>
    </citation>
    <scope>IDENTIFICATION</scope>
</reference>
<dbReference type="InterPro" id="IPR027417">
    <property type="entry name" value="P-loop_NTPase"/>
</dbReference>
<sequence>VSVSQDSQSRDNGPDGMEPEGVIESNWNEIVDSFDDMNLSEPLHHDTKVEQAILPCIKGYDVIAQAQSGAGKMATFSISILQQIELDLKATQALVLAPTRELAQQTQKGVMALGDYMGASCHACIRGTNVSAEVQKLQMEAPHIIVGTPGHVFDMLNRRYLSPKYIKLFVLDKADEMLSRGFKDQIYDIFQKLHSNTQVVLPSATMPSDVLEVTKKFMRDPIRILVKKEELTLEGVRQIYINVEREKGKLDTLDLYETLTITQAVVFLNTQRKVDWLTAKMHARDFTVLAMHGDMDQKERDMIMREFGSGSSRVLITTDLLAFHQLQPSHQQGKHFHRMSRGRQFGRKGVAINMVTEEDKRTLRDMKTFYSTSIEEMPLNVADLF</sequence>
<reference evidence="9" key="1">
    <citation type="submission" date="2025-08" db="UniProtKB">
        <authorList>
            <consortium name="Ensembl"/>
        </authorList>
    </citation>
    <scope>IDENTIFICATION</scope>
</reference>
<proteinExistence type="predicted"/>
<dbReference type="InterPro" id="IPR014001">
    <property type="entry name" value="Helicase_ATP-bd"/>
</dbReference>
<evidence type="ECO:0000256" key="3">
    <source>
        <dbReference type="ARBA" id="ARBA00022801"/>
    </source>
</evidence>
<dbReference type="SMART" id="SM00487">
    <property type="entry name" value="DEXDc"/>
    <property type="match status" value="1"/>
</dbReference>
<evidence type="ECO:0000313" key="10">
    <source>
        <dbReference type="Proteomes" id="UP000233080"/>
    </source>
</evidence>
<dbReference type="Gene3D" id="3.40.50.300">
    <property type="entry name" value="P-loop containing nucleotide triphosphate hydrolases"/>
    <property type="match status" value="3"/>
</dbReference>
<dbReference type="Proteomes" id="UP000233080">
    <property type="component" value="Unassembled WGS sequence"/>
</dbReference>
<dbReference type="STRING" id="336983.ENSCANP00000027990"/>
<evidence type="ECO:0000256" key="4">
    <source>
        <dbReference type="ARBA" id="ARBA00022806"/>
    </source>
</evidence>
<dbReference type="GO" id="GO:0016787">
    <property type="term" value="F:hydrolase activity"/>
    <property type="evidence" value="ECO:0007669"/>
    <property type="project" value="UniProtKB-KW"/>
</dbReference>
<keyword evidence="3" id="KW-0378">Hydrolase</keyword>
<keyword evidence="5" id="KW-0067">ATP-binding</keyword>
<feature type="region of interest" description="Disordered" evidence="6">
    <location>
        <begin position="1"/>
        <end position="21"/>
    </location>
</feature>
<feature type="domain" description="Helicase ATP-binding" evidence="7">
    <location>
        <begin position="53"/>
        <end position="224"/>
    </location>
</feature>
<dbReference type="CDD" id="cd18787">
    <property type="entry name" value="SF2_C_DEAD"/>
    <property type="match status" value="1"/>
</dbReference>
<dbReference type="Pfam" id="PF00270">
    <property type="entry name" value="DEAD"/>
    <property type="match status" value="1"/>
</dbReference>
<dbReference type="Ensembl" id="ENSCANT00000051010.1">
    <property type="protein sequence ID" value="ENSCANP00000027990.1"/>
    <property type="gene ID" value="ENSCANG00000037365.1"/>
</dbReference>
<dbReference type="InterPro" id="IPR011545">
    <property type="entry name" value="DEAD/DEAH_box_helicase_dom"/>
</dbReference>
<dbReference type="EC" id="3.6.4.13" evidence="1"/>
<dbReference type="SUPFAM" id="SSF52540">
    <property type="entry name" value="P-loop containing nucleoside triphosphate hydrolases"/>
    <property type="match status" value="2"/>
</dbReference>
<evidence type="ECO:0000313" key="9">
    <source>
        <dbReference type="Ensembl" id="ENSCANP00000027990.1"/>
    </source>
</evidence>
<dbReference type="PROSITE" id="PS51192">
    <property type="entry name" value="HELICASE_ATP_BIND_1"/>
    <property type="match status" value="1"/>
</dbReference>
<evidence type="ECO:0000259" key="8">
    <source>
        <dbReference type="PROSITE" id="PS51194"/>
    </source>
</evidence>
<dbReference type="Pfam" id="PF00271">
    <property type="entry name" value="Helicase_C"/>
    <property type="match status" value="1"/>
</dbReference>
<dbReference type="OMA" id="ERISQYY"/>
<feature type="domain" description="Helicase C-terminal" evidence="8">
    <location>
        <begin position="235"/>
        <end position="385"/>
    </location>
</feature>
<dbReference type="PANTHER" id="PTHR47958">
    <property type="entry name" value="ATP-DEPENDENT RNA HELICASE DBP3"/>
    <property type="match status" value="1"/>
</dbReference>
<dbReference type="InterPro" id="IPR001650">
    <property type="entry name" value="Helicase_C-like"/>
</dbReference>
<organism evidence="9 10">
    <name type="scientific">Colobus angolensis palliatus</name>
    <name type="common">Peters' Angolan colobus</name>
    <dbReference type="NCBI Taxonomy" id="336983"/>
    <lineage>
        <taxon>Eukaryota</taxon>
        <taxon>Metazoa</taxon>
        <taxon>Chordata</taxon>
        <taxon>Craniata</taxon>
        <taxon>Vertebrata</taxon>
        <taxon>Euteleostomi</taxon>
        <taxon>Mammalia</taxon>
        <taxon>Eutheria</taxon>
        <taxon>Euarchontoglires</taxon>
        <taxon>Primates</taxon>
        <taxon>Haplorrhini</taxon>
        <taxon>Catarrhini</taxon>
        <taxon>Cercopithecidae</taxon>
        <taxon>Colobinae</taxon>
        <taxon>Colobus</taxon>
    </lineage>
</organism>
<name>A0A2K5JGQ0_COLAP</name>
<dbReference type="GO" id="GO:0003676">
    <property type="term" value="F:nucleic acid binding"/>
    <property type="evidence" value="ECO:0007669"/>
    <property type="project" value="InterPro"/>
</dbReference>